<dbReference type="KEGG" id="mya:MORIYA_0989"/>
<sequence length="120" mass="13614">MLNTTQRNAILEHSPAVVKTKLLIADEICKPTINNIKANLPSTLQQNLFYIPALKTSETAVEFRNISKQVAKMSHHRWFKSMASIGMASLRLTYNDVLYLSLPLYHNNAIVAIEKKQLSF</sequence>
<reference evidence="2" key="1">
    <citation type="submission" date="2018-05" db="EMBL/GenBank/DDBJ databases">
        <authorList>
            <person name="Cea G.-C."/>
            <person name="William W."/>
        </authorList>
    </citation>
    <scope>NUCLEOTIDE SEQUENCE [LARGE SCALE GENOMIC DNA]</scope>
    <source>
        <strain evidence="2">DB21MT 5</strain>
    </source>
</reference>
<protein>
    <submittedName>
        <fullName evidence="1">Uncharacterized protein</fullName>
    </submittedName>
</protein>
<dbReference type="EMBL" id="LS483250">
    <property type="protein sequence ID" value="SQD77467.1"/>
    <property type="molecule type" value="Genomic_DNA"/>
</dbReference>
<evidence type="ECO:0000313" key="1">
    <source>
        <dbReference type="EMBL" id="SQD77467.1"/>
    </source>
</evidence>
<proteinExistence type="predicted"/>
<accession>A0A330LK63</accession>
<gene>
    <name evidence="1" type="ORF">MORIYA_0989</name>
</gene>
<evidence type="ECO:0000313" key="2">
    <source>
        <dbReference type="Proteomes" id="UP000250163"/>
    </source>
</evidence>
<keyword evidence="2" id="KW-1185">Reference proteome</keyword>
<organism evidence="1 2">
    <name type="scientific">Moritella yayanosii</name>
    <dbReference type="NCBI Taxonomy" id="69539"/>
    <lineage>
        <taxon>Bacteria</taxon>
        <taxon>Pseudomonadati</taxon>
        <taxon>Pseudomonadota</taxon>
        <taxon>Gammaproteobacteria</taxon>
        <taxon>Alteromonadales</taxon>
        <taxon>Moritellaceae</taxon>
        <taxon>Moritella</taxon>
    </lineage>
</organism>
<name>A0A330LK63_9GAMM</name>
<dbReference type="Proteomes" id="UP000250163">
    <property type="component" value="Chromosome MORIYA"/>
</dbReference>
<dbReference type="AlphaFoldDB" id="A0A330LK63"/>